<dbReference type="Gene3D" id="1.20.1720.10">
    <property type="entry name" value="Multidrug resistance protein D"/>
    <property type="match status" value="1"/>
</dbReference>
<evidence type="ECO:0000256" key="2">
    <source>
        <dbReference type="ARBA" id="ARBA00008335"/>
    </source>
</evidence>
<organism evidence="10 11">
    <name type="scientific">Filobasidium floriforme</name>
    <dbReference type="NCBI Taxonomy" id="5210"/>
    <lineage>
        <taxon>Eukaryota</taxon>
        <taxon>Fungi</taxon>
        <taxon>Dikarya</taxon>
        <taxon>Basidiomycota</taxon>
        <taxon>Agaricomycotina</taxon>
        <taxon>Tremellomycetes</taxon>
        <taxon>Filobasidiales</taxon>
        <taxon>Filobasidiaceae</taxon>
        <taxon>Filobasidium</taxon>
    </lineage>
</organism>
<evidence type="ECO:0000256" key="7">
    <source>
        <dbReference type="SAM" id="MobiDB-lite"/>
    </source>
</evidence>
<comment type="similarity">
    <text evidence="2">Belongs to the major facilitator superfamily.</text>
</comment>
<feature type="transmembrane region" description="Helical" evidence="8">
    <location>
        <begin position="194"/>
        <end position="213"/>
    </location>
</feature>
<dbReference type="InterPro" id="IPR020846">
    <property type="entry name" value="MFS_dom"/>
</dbReference>
<keyword evidence="5 8" id="KW-1133">Transmembrane helix</keyword>
<feature type="transmembrane region" description="Helical" evidence="8">
    <location>
        <begin position="426"/>
        <end position="447"/>
    </location>
</feature>
<dbReference type="CDD" id="cd17502">
    <property type="entry name" value="MFS_Azr1_MDR_like"/>
    <property type="match status" value="1"/>
</dbReference>
<evidence type="ECO:0000313" key="11">
    <source>
        <dbReference type="Proteomes" id="UP000812966"/>
    </source>
</evidence>
<keyword evidence="4 8" id="KW-0812">Transmembrane</keyword>
<dbReference type="PROSITE" id="PS50850">
    <property type="entry name" value="MFS"/>
    <property type="match status" value="1"/>
</dbReference>
<dbReference type="PRINTS" id="PR01036">
    <property type="entry name" value="TCRTETB"/>
</dbReference>
<feature type="compositionally biased region" description="Basic and acidic residues" evidence="7">
    <location>
        <begin position="621"/>
        <end position="641"/>
    </location>
</feature>
<feature type="domain" description="Major facilitator superfamily (MFS) profile" evidence="9">
    <location>
        <begin position="129"/>
        <end position="615"/>
    </location>
</feature>
<dbReference type="Gene3D" id="1.20.1250.20">
    <property type="entry name" value="MFS general substrate transporter like domains"/>
    <property type="match status" value="1"/>
</dbReference>
<keyword evidence="11" id="KW-1185">Reference proteome</keyword>
<feature type="transmembrane region" description="Helical" evidence="8">
    <location>
        <begin position="318"/>
        <end position="339"/>
    </location>
</feature>
<dbReference type="PANTHER" id="PTHR23501">
    <property type="entry name" value="MAJOR FACILITATOR SUPERFAMILY"/>
    <property type="match status" value="1"/>
</dbReference>
<dbReference type="Proteomes" id="UP000812966">
    <property type="component" value="Unassembled WGS sequence"/>
</dbReference>
<accession>A0A8K0JM46</accession>
<evidence type="ECO:0000256" key="4">
    <source>
        <dbReference type="ARBA" id="ARBA00022692"/>
    </source>
</evidence>
<dbReference type="GO" id="GO:0022857">
    <property type="term" value="F:transmembrane transporter activity"/>
    <property type="evidence" value="ECO:0007669"/>
    <property type="project" value="InterPro"/>
</dbReference>
<dbReference type="FunFam" id="1.20.1720.10:FF:000013">
    <property type="entry name" value="Related to multidrug resistance proteins"/>
    <property type="match status" value="1"/>
</dbReference>
<reference evidence="10" key="1">
    <citation type="submission" date="2020-04" db="EMBL/GenBank/DDBJ databases">
        <title>Analysis of mating type loci in Filobasidium floriforme.</title>
        <authorList>
            <person name="Nowrousian M."/>
        </authorList>
    </citation>
    <scope>NUCLEOTIDE SEQUENCE</scope>
    <source>
        <strain evidence="10">CBS 6242</strain>
    </source>
</reference>
<dbReference type="SUPFAM" id="SSF103473">
    <property type="entry name" value="MFS general substrate transporter"/>
    <property type="match status" value="1"/>
</dbReference>
<evidence type="ECO:0000256" key="5">
    <source>
        <dbReference type="ARBA" id="ARBA00022989"/>
    </source>
</evidence>
<evidence type="ECO:0000313" key="10">
    <source>
        <dbReference type="EMBL" id="KAG7561870.1"/>
    </source>
</evidence>
<evidence type="ECO:0000259" key="9">
    <source>
        <dbReference type="PROSITE" id="PS50850"/>
    </source>
</evidence>
<protein>
    <recommendedName>
        <fullName evidence="9">Major facilitator superfamily (MFS) profile domain-containing protein</fullName>
    </recommendedName>
</protein>
<comment type="subcellular location">
    <subcellularLocation>
        <location evidence="1">Endomembrane system</location>
        <topology evidence="1">Multi-pass membrane protein</topology>
    </subcellularLocation>
</comment>
<feature type="transmembrane region" description="Helical" evidence="8">
    <location>
        <begin position="219"/>
        <end position="240"/>
    </location>
</feature>
<dbReference type="PANTHER" id="PTHR23501:SF189">
    <property type="entry name" value="DRUG TRANSPORTER, PUTATIVE (AFU_ORTHOLOGUE AFUA_4G03920)-RELATED"/>
    <property type="match status" value="1"/>
</dbReference>
<feature type="transmembrane region" description="Helical" evidence="8">
    <location>
        <begin position="163"/>
        <end position="182"/>
    </location>
</feature>
<feature type="transmembrane region" description="Helical" evidence="8">
    <location>
        <begin position="286"/>
        <end position="306"/>
    </location>
</feature>
<feature type="transmembrane region" description="Helical" evidence="8">
    <location>
        <begin position="126"/>
        <end position="151"/>
    </location>
</feature>
<comment type="caution">
    <text evidence="10">The sequence shown here is derived from an EMBL/GenBank/DDBJ whole genome shotgun (WGS) entry which is preliminary data.</text>
</comment>
<feature type="region of interest" description="Disordered" evidence="7">
    <location>
        <begin position="621"/>
        <end position="658"/>
    </location>
</feature>
<feature type="compositionally biased region" description="Basic and acidic residues" evidence="7">
    <location>
        <begin position="24"/>
        <end position="47"/>
    </location>
</feature>
<evidence type="ECO:0000256" key="6">
    <source>
        <dbReference type="ARBA" id="ARBA00023136"/>
    </source>
</evidence>
<feature type="transmembrane region" description="Helical" evidence="8">
    <location>
        <begin position="252"/>
        <end position="274"/>
    </location>
</feature>
<keyword evidence="6 8" id="KW-0472">Membrane</keyword>
<feature type="transmembrane region" description="Helical" evidence="8">
    <location>
        <begin position="454"/>
        <end position="473"/>
    </location>
</feature>
<keyword evidence="3" id="KW-0813">Transport</keyword>
<dbReference type="InterPro" id="IPR036259">
    <property type="entry name" value="MFS_trans_sf"/>
</dbReference>
<name>A0A8K0JM46_9TREE</name>
<dbReference type="GO" id="GO:0012505">
    <property type="term" value="C:endomembrane system"/>
    <property type="evidence" value="ECO:0007669"/>
    <property type="project" value="UniProtKB-SubCell"/>
</dbReference>
<feature type="transmembrane region" description="Helical" evidence="8">
    <location>
        <begin position="351"/>
        <end position="370"/>
    </location>
</feature>
<dbReference type="EMBL" id="JABELV010000044">
    <property type="protein sequence ID" value="KAG7561870.1"/>
    <property type="molecule type" value="Genomic_DNA"/>
</dbReference>
<evidence type="ECO:0000256" key="8">
    <source>
        <dbReference type="SAM" id="Phobius"/>
    </source>
</evidence>
<gene>
    <name evidence="10" type="ORF">FFLO_02687</name>
</gene>
<dbReference type="Pfam" id="PF07690">
    <property type="entry name" value="MFS_1"/>
    <property type="match status" value="1"/>
</dbReference>
<feature type="transmembrane region" description="Helical" evidence="8">
    <location>
        <begin position="382"/>
        <end position="406"/>
    </location>
</feature>
<dbReference type="AlphaFoldDB" id="A0A8K0JM46"/>
<proteinExistence type="inferred from homology"/>
<feature type="transmembrane region" description="Helical" evidence="8">
    <location>
        <begin position="592"/>
        <end position="611"/>
    </location>
</feature>
<evidence type="ECO:0000256" key="1">
    <source>
        <dbReference type="ARBA" id="ARBA00004127"/>
    </source>
</evidence>
<dbReference type="InterPro" id="IPR011701">
    <property type="entry name" value="MFS"/>
</dbReference>
<feature type="region of interest" description="Disordered" evidence="7">
    <location>
        <begin position="1"/>
        <end position="113"/>
    </location>
</feature>
<sequence length="658" mass="70094">MASLETAHPAAHPKEDSDEPEVWSDDKHGRSGDRHDLESGYTVDREGGLPLRQPAHPDIEASANRIAESYLNPGAGSNTIAKEPDGSTGLEQRSADSGSGGTDPTGPQSGATTLQDQTNLLPAKQIIVVFLGLSCALFVSLLDQTIVSTALPTLGRVFSRAEISSWVATSYLLTSTSVQPIYSRLSDIFGRKILLVFCLILFSLGSLACALSQSMIQLIVFRALAGLGGGGILTLVMIVVGDVVTLRERGKYQGILGGVVAFANSIGPVLGGVLTEKASCMSIQWINLPMAGLAIAVVVFALPLRSVQGDIRSKLKKVDYAGCALTLAFSVLILMALSWGGTTYPWDSAGVLAPLLVGLALLSLFIFVEWKLVPLPLPLVRIFRSSTVSGAMVATFLSGMVFYAQLFYLPQYFQVVRGESAIRSGVLLLPLIVVQTITSFTSGVIVSKTGDYRINLYLGFGIWTIGIGLLTTIGPDTSIAKICGYQILSGIGGGQTFQTSLVAIQAAVNRSEMAVATGARNFIRMLGGSVALAASSALLNNAVKNELYRDANFPNDMVRQIVSDPTQINDLVLSAEQKTIALRGYTQGIHNVFYLLLPCCGVSFFVIIFFVKHHSLERSDDAALKQEGKDRIKQRKQKPEADTTGSGAGAGTEARDIK</sequence>
<dbReference type="GO" id="GO:0005886">
    <property type="term" value="C:plasma membrane"/>
    <property type="evidence" value="ECO:0007669"/>
    <property type="project" value="TreeGrafter"/>
</dbReference>
<evidence type="ECO:0000256" key="3">
    <source>
        <dbReference type="ARBA" id="ARBA00022448"/>
    </source>
</evidence>